<protein>
    <recommendedName>
        <fullName evidence="4">Large ribosomal subunit protein bL27</fullName>
    </recommendedName>
    <alternativeName>
        <fullName evidence="5">50S ribosomal protein L27</fullName>
    </alternativeName>
</protein>
<evidence type="ECO:0000313" key="6">
    <source>
        <dbReference type="EMBL" id="OGF81321.1"/>
    </source>
</evidence>
<dbReference type="PANTHER" id="PTHR15893:SF0">
    <property type="entry name" value="LARGE RIBOSOMAL SUBUNIT PROTEIN BL27M"/>
    <property type="match status" value="1"/>
</dbReference>
<dbReference type="GO" id="GO:1990904">
    <property type="term" value="C:ribonucleoprotein complex"/>
    <property type="evidence" value="ECO:0007669"/>
    <property type="project" value="UniProtKB-KW"/>
</dbReference>
<dbReference type="Gene3D" id="2.40.50.100">
    <property type="match status" value="1"/>
</dbReference>
<evidence type="ECO:0000256" key="2">
    <source>
        <dbReference type="ARBA" id="ARBA00022980"/>
    </source>
</evidence>
<dbReference type="EMBL" id="MFID01000013">
    <property type="protein sequence ID" value="OGF81321.1"/>
    <property type="molecule type" value="Genomic_DNA"/>
</dbReference>
<dbReference type="FunFam" id="2.40.50.100:FF:000020">
    <property type="entry name" value="50S ribosomal protein L27"/>
    <property type="match status" value="1"/>
</dbReference>
<organism evidence="6 7">
    <name type="scientific">Candidatus Giovannonibacteria bacterium RIFCSPLOWO2_01_FULL_45_34</name>
    <dbReference type="NCBI Taxonomy" id="1798351"/>
    <lineage>
        <taxon>Bacteria</taxon>
        <taxon>Candidatus Giovannoniibacteriota</taxon>
    </lineage>
</organism>
<dbReference type="GO" id="GO:0005840">
    <property type="term" value="C:ribosome"/>
    <property type="evidence" value="ECO:0007669"/>
    <property type="project" value="UniProtKB-KW"/>
</dbReference>
<dbReference type="GO" id="GO:0003735">
    <property type="term" value="F:structural constituent of ribosome"/>
    <property type="evidence" value="ECO:0007669"/>
    <property type="project" value="InterPro"/>
</dbReference>
<evidence type="ECO:0000256" key="1">
    <source>
        <dbReference type="ARBA" id="ARBA00010797"/>
    </source>
</evidence>
<dbReference type="InterPro" id="IPR001684">
    <property type="entry name" value="Ribosomal_bL27"/>
</dbReference>
<gene>
    <name evidence="6" type="ORF">A2930_03605</name>
</gene>
<keyword evidence="2 6" id="KW-0689">Ribosomal protein</keyword>
<evidence type="ECO:0000256" key="4">
    <source>
        <dbReference type="ARBA" id="ARBA00035175"/>
    </source>
</evidence>
<dbReference type="Pfam" id="PF01016">
    <property type="entry name" value="Ribosomal_L27"/>
    <property type="match status" value="1"/>
</dbReference>
<keyword evidence="3" id="KW-0687">Ribonucleoprotein</keyword>
<dbReference type="PROSITE" id="PS00831">
    <property type="entry name" value="RIBOSOMAL_L27"/>
    <property type="match status" value="1"/>
</dbReference>
<reference evidence="6 7" key="1">
    <citation type="journal article" date="2016" name="Nat. Commun.">
        <title>Thousands of microbial genomes shed light on interconnected biogeochemical processes in an aquifer system.</title>
        <authorList>
            <person name="Anantharaman K."/>
            <person name="Brown C.T."/>
            <person name="Hug L.A."/>
            <person name="Sharon I."/>
            <person name="Castelle C.J."/>
            <person name="Probst A.J."/>
            <person name="Thomas B.C."/>
            <person name="Singh A."/>
            <person name="Wilkins M.J."/>
            <person name="Karaoz U."/>
            <person name="Brodie E.L."/>
            <person name="Williams K.H."/>
            <person name="Hubbard S.S."/>
            <person name="Banfield J.F."/>
        </authorList>
    </citation>
    <scope>NUCLEOTIDE SEQUENCE [LARGE SCALE GENOMIC DNA]</scope>
</reference>
<dbReference type="SUPFAM" id="SSF110324">
    <property type="entry name" value="Ribosomal L27 protein-like"/>
    <property type="match status" value="1"/>
</dbReference>
<dbReference type="NCBIfam" id="TIGR00062">
    <property type="entry name" value="L27"/>
    <property type="match status" value="1"/>
</dbReference>
<comment type="similarity">
    <text evidence="1">Belongs to the bacterial ribosomal protein bL27 family.</text>
</comment>
<evidence type="ECO:0000313" key="7">
    <source>
        <dbReference type="Proteomes" id="UP000178114"/>
    </source>
</evidence>
<evidence type="ECO:0000256" key="5">
    <source>
        <dbReference type="ARBA" id="ARBA00035477"/>
    </source>
</evidence>
<dbReference type="STRING" id="1798351.A2930_03605"/>
<accession>A0A1F5X177</accession>
<dbReference type="InterPro" id="IPR018261">
    <property type="entry name" value="Ribosomal_bL27_CS"/>
</dbReference>
<comment type="caution">
    <text evidence="6">The sequence shown here is derived from an EMBL/GenBank/DDBJ whole genome shotgun (WGS) entry which is preliminary data.</text>
</comment>
<dbReference type="PRINTS" id="PR00063">
    <property type="entry name" value="RIBOSOMALL27"/>
</dbReference>
<dbReference type="Proteomes" id="UP000178114">
    <property type="component" value="Unassembled WGS sequence"/>
</dbReference>
<proteinExistence type="inferred from homology"/>
<name>A0A1F5X177_9BACT</name>
<dbReference type="PANTHER" id="PTHR15893">
    <property type="entry name" value="RIBOSOMAL PROTEIN L27"/>
    <property type="match status" value="1"/>
</dbReference>
<dbReference type="GO" id="GO:0006412">
    <property type="term" value="P:translation"/>
    <property type="evidence" value="ECO:0007669"/>
    <property type="project" value="InterPro"/>
</dbReference>
<sequence>MAHTKAGGSTQNNRDSQAKYLGIKLYSGEKAKSGVILVRQRGTKFMPGAGVRLGKDDTIYAVREGVVKYEVKRKTKFDGAKRTVNFVSVV</sequence>
<dbReference type="AlphaFoldDB" id="A0A1F5X177"/>
<evidence type="ECO:0000256" key="3">
    <source>
        <dbReference type="ARBA" id="ARBA00023274"/>
    </source>
</evidence>